<dbReference type="GO" id="GO:0000155">
    <property type="term" value="F:phosphorelay sensor kinase activity"/>
    <property type="evidence" value="ECO:0007669"/>
    <property type="project" value="TreeGrafter"/>
</dbReference>
<dbReference type="GO" id="GO:0005886">
    <property type="term" value="C:plasma membrane"/>
    <property type="evidence" value="ECO:0007669"/>
    <property type="project" value="UniProtKB-SubCell"/>
</dbReference>
<keyword evidence="12" id="KW-1133">Transmembrane helix</keyword>
<evidence type="ECO:0000256" key="12">
    <source>
        <dbReference type="SAM" id="Phobius"/>
    </source>
</evidence>
<dbReference type="InterPro" id="IPR003660">
    <property type="entry name" value="HAMP_dom"/>
</dbReference>
<evidence type="ECO:0000256" key="4">
    <source>
        <dbReference type="ARBA" id="ARBA00022475"/>
    </source>
</evidence>
<dbReference type="PANTHER" id="PTHR45528:SF1">
    <property type="entry name" value="SENSOR HISTIDINE KINASE CPXA"/>
    <property type="match status" value="1"/>
</dbReference>
<evidence type="ECO:0000256" key="2">
    <source>
        <dbReference type="ARBA" id="ARBA00004651"/>
    </source>
</evidence>
<dbReference type="AlphaFoldDB" id="A0A1F4ZU55"/>
<reference evidence="14 15" key="1">
    <citation type="journal article" date="2016" name="Nat. Commun.">
        <title>Thousands of microbial genomes shed light on interconnected biogeochemical processes in an aquifer system.</title>
        <authorList>
            <person name="Anantharaman K."/>
            <person name="Brown C.T."/>
            <person name="Hug L.A."/>
            <person name="Sharon I."/>
            <person name="Castelle C.J."/>
            <person name="Probst A.J."/>
            <person name="Thomas B.C."/>
            <person name="Singh A."/>
            <person name="Wilkins M.J."/>
            <person name="Karaoz U."/>
            <person name="Brodie E.L."/>
            <person name="Williams K.H."/>
            <person name="Hubbard S.S."/>
            <person name="Banfield J.F."/>
        </authorList>
    </citation>
    <scope>NUCLEOTIDE SEQUENCE [LARGE SCALE GENOMIC DNA]</scope>
</reference>
<keyword evidence="4" id="KW-1003">Cell membrane</keyword>
<evidence type="ECO:0000256" key="7">
    <source>
        <dbReference type="ARBA" id="ARBA00022741"/>
    </source>
</evidence>
<evidence type="ECO:0000256" key="8">
    <source>
        <dbReference type="ARBA" id="ARBA00022777"/>
    </source>
</evidence>
<dbReference type="STRING" id="1797263.A2397_06270"/>
<keyword evidence="8" id="KW-0418">Kinase</keyword>
<evidence type="ECO:0000313" key="14">
    <source>
        <dbReference type="EMBL" id="OGD09901.1"/>
    </source>
</evidence>
<dbReference type="Pfam" id="PF00672">
    <property type="entry name" value="HAMP"/>
    <property type="match status" value="1"/>
</dbReference>
<protein>
    <recommendedName>
        <fullName evidence="3">histidine kinase</fullName>
        <ecNumber evidence="3">2.7.13.3</ecNumber>
    </recommendedName>
</protein>
<dbReference type="EMBL" id="MEXR01000019">
    <property type="protein sequence ID" value="OGD09901.1"/>
    <property type="molecule type" value="Genomic_DNA"/>
</dbReference>
<keyword evidence="6" id="KW-0808">Transferase</keyword>
<keyword evidence="5" id="KW-0597">Phosphoprotein</keyword>
<keyword evidence="12" id="KW-0812">Transmembrane</keyword>
<evidence type="ECO:0000256" key="6">
    <source>
        <dbReference type="ARBA" id="ARBA00022679"/>
    </source>
</evidence>
<dbReference type="SMART" id="SM00304">
    <property type="entry name" value="HAMP"/>
    <property type="match status" value="1"/>
</dbReference>
<accession>A0A1F4ZU55</accession>
<dbReference type="Proteomes" id="UP000176424">
    <property type="component" value="Unassembled WGS sequence"/>
</dbReference>
<comment type="catalytic activity">
    <reaction evidence="1">
        <text>ATP + protein L-histidine = ADP + protein N-phospho-L-histidine.</text>
        <dbReference type="EC" id="2.7.13.3"/>
    </reaction>
</comment>
<organism evidence="14 15">
    <name type="scientific">Candidatus Amesbacteria bacterium RIFOXYB1_FULL_44_23</name>
    <dbReference type="NCBI Taxonomy" id="1797263"/>
    <lineage>
        <taxon>Bacteria</taxon>
        <taxon>Candidatus Amesiibacteriota</taxon>
    </lineage>
</organism>
<dbReference type="Gene3D" id="6.10.340.10">
    <property type="match status" value="1"/>
</dbReference>
<dbReference type="GO" id="GO:0005524">
    <property type="term" value="F:ATP binding"/>
    <property type="evidence" value="ECO:0007669"/>
    <property type="project" value="UniProtKB-KW"/>
</dbReference>
<evidence type="ECO:0000256" key="1">
    <source>
        <dbReference type="ARBA" id="ARBA00000085"/>
    </source>
</evidence>
<feature type="domain" description="HAMP" evidence="13">
    <location>
        <begin position="210"/>
        <end position="262"/>
    </location>
</feature>
<comment type="subcellular location">
    <subcellularLocation>
        <location evidence="2">Cell membrane</location>
        <topology evidence="2">Multi-pass membrane protein</topology>
    </subcellularLocation>
</comment>
<dbReference type="PROSITE" id="PS50885">
    <property type="entry name" value="HAMP"/>
    <property type="match status" value="1"/>
</dbReference>
<dbReference type="EC" id="2.7.13.3" evidence="3"/>
<dbReference type="CDD" id="cd06225">
    <property type="entry name" value="HAMP"/>
    <property type="match status" value="1"/>
</dbReference>
<evidence type="ECO:0000313" key="15">
    <source>
        <dbReference type="Proteomes" id="UP000176424"/>
    </source>
</evidence>
<evidence type="ECO:0000256" key="3">
    <source>
        <dbReference type="ARBA" id="ARBA00012438"/>
    </source>
</evidence>
<keyword evidence="11 12" id="KW-0472">Membrane</keyword>
<evidence type="ECO:0000256" key="11">
    <source>
        <dbReference type="ARBA" id="ARBA00023136"/>
    </source>
</evidence>
<keyword evidence="9" id="KW-0067">ATP-binding</keyword>
<feature type="transmembrane region" description="Helical" evidence="12">
    <location>
        <begin position="187"/>
        <end position="208"/>
    </location>
</feature>
<keyword evidence="10" id="KW-0902">Two-component regulatory system</keyword>
<comment type="caution">
    <text evidence="14">The sequence shown here is derived from an EMBL/GenBank/DDBJ whole genome shotgun (WGS) entry which is preliminary data.</text>
</comment>
<evidence type="ECO:0000256" key="10">
    <source>
        <dbReference type="ARBA" id="ARBA00023012"/>
    </source>
</evidence>
<keyword evidence="7" id="KW-0547">Nucleotide-binding</keyword>
<proteinExistence type="predicted"/>
<dbReference type="InterPro" id="IPR050398">
    <property type="entry name" value="HssS/ArlS-like"/>
</dbReference>
<evidence type="ECO:0000256" key="9">
    <source>
        <dbReference type="ARBA" id="ARBA00022840"/>
    </source>
</evidence>
<feature type="transmembrane region" description="Helical" evidence="12">
    <location>
        <begin position="12"/>
        <end position="34"/>
    </location>
</feature>
<evidence type="ECO:0000256" key="5">
    <source>
        <dbReference type="ARBA" id="ARBA00022553"/>
    </source>
</evidence>
<dbReference type="PANTHER" id="PTHR45528">
    <property type="entry name" value="SENSOR HISTIDINE KINASE CPXA"/>
    <property type="match status" value="1"/>
</dbReference>
<sequence length="321" mass="35954">MDLPSRISIGTKILLSFSLILAFFLCLLSIGFWYTRKVSTLTTQNVPLSTAMSQVQDLSSLLRQLEHRVDLMDYTGYEQDKADIIKDAKSLETLVSSINFSPKQFGPTISKEPLVKTISVLNANVKSLIDLKNSSQTSDVDKYNTTILSVYESIKATRDLTATLATNLLQSISRNVHESQKLLDQLILQYVAFFAITLTTTVLLTLYLSRSIVEPTHQLISAAKDFGAGNLDHAIHVNSRDEIGQLAKAFSQMAGKLKVSQDELASYNKKLESEVAKRSDELRLKVDELEHINQLMVGREMAMVKLKERIQELENSLGRQL</sequence>
<dbReference type="SUPFAM" id="SSF158472">
    <property type="entry name" value="HAMP domain-like"/>
    <property type="match status" value="1"/>
</dbReference>
<name>A0A1F4ZU55_9BACT</name>
<evidence type="ECO:0000259" key="13">
    <source>
        <dbReference type="PROSITE" id="PS50885"/>
    </source>
</evidence>
<gene>
    <name evidence="14" type="ORF">A2397_06270</name>
</gene>